<evidence type="ECO:0000313" key="2">
    <source>
        <dbReference type="EMBL" id="MBC9130610.1"/>
    </source>
</evidence>
<comment type="caution">
    <text evidence="2">The sequence shown here is derived from an EMBL/GenBank/DDBJ whole genome shotgun (WGS) entry which is preliminary data.</text>
</comment>
<reference evidence="2 3" key="1">
    <citation type="submission" date="2020-06" db="EMBL/GenBank/DDBJ databases">
        <title>Frischella cerana isolated from Apis cerana gut homogenate.</title>
        <authorList>
            <person name="Wolter L.A."/>
            <person name="Suenami S."/>
            <person name="Miyazaki R."/>
        </authorList>
    </citation>
    <scope>NUCLEOTIDE SEQUENCE [LARGE SCALE GENOMIC DNA]</scope>
    <source>
        <strain evidence="2 3">Ac13</strain>
    </source>
</reference>
<sequence>MKQWSLVSLKIILLILIIIPSFLVAGLIDFSAKNWSFWDLLEHISVIIICFILTFIATNVEFMLFRDKSYGTPFLLNSVIYGFIISFIAILSPPMAYFIRIFAIYNLIVLIFFFLGPLGILSFLFD</sequence>
<dbReference type="Proteomes" id="UP000651208">
    <property type="component" value="Unassembled WGS sequence"/>
</dbReference>
<organism evidence="2 3">
    <name type="scientific">Frischella japonica</name>
    <dbReference type="NCBI Taxonomy" id="2741544"/>
    <lineage>
        <taxon>Bacteria</taxon>
        <taxon>Pseudomonadati</taxon>
        <taxon>Pseudomonadota</taxon>
        <taxon>Gammaproteobacteria</taxon>
        <taxon>Orbales</taxon>
        <taxon>Orbaceae</taxon>
        <taxon>Frischella</taxon>
    </lineage>
</organism>
<feature type="transmembrane region" description="Helical" evidence="1">
    <location>
        <begin position="7"/>
        <end position="28"/>
    </location>
</feature>
<dbReference type="RefSeq" id="WP_187755051.1">
    <property type="nucleotide sequence ID" value="NZ_JABURY010000010.1"/>
</dbReference>
<keyword evidence="1" id="KW-0472">Membrane</keyword>
<gene>
    <name evidence="2" type="ORF">FcAc13_04725</name>
</gene>
<evidence type="ECO:0000256" key="1">
    <source>
        <dbReference type="SAM" id="Phobius"/>
    </source>
</evidence>
<feature type="transmembrane region" description="Helical" evidence="1">
    <location>
        <begin position="40"/>
        <end position="62"/>
    </location>
</feature>
<protein>
    <submittedName>
        <fullName evidence="2">Uncharacterized protein</fullName>
    </submittedName>
</protein>
<feature type="transmembrane region" description="Helical" evidence="1">
    <location>
        <begin position="97"/>
        <end position="125"/>
    </location>
</feature>
<name>A0ABR7QWV9_9GAMM</name>
<keyword evidence="3" id="KW-1185">Reference proteome</keyword>
<feature type="transmembrane region" description="Helical" evidence="1">
    <location>
        <begin position="74"/>
        <end position="91"/>
    </location>
</feature>
<proteinExistence type="predicted"/>
<accession>A0ABR7QWV9</accession>
<keyword evidence="1" id="KW-1133">Transmembrane helix</keyword>
<keyword evidence="1" id="KW-0812">Transmembrane</keyword>
<dbReference type="EMBL" id="JABURY010000010">
    <property type="protein sequence ID" value="MBC9130610.1"/>
    <property type="molecule type" value="Genomic_DNA"/>
</dbReference>
<evidence type="ECO:0000313" key="3">
    <source>
        <dbReference type="Proteomes" id="UP000651208"/>
    </source>
</evidence>